<keyword evidence="2" id="KW-1185">Reference proteome</keyword>
<dbReference type="OrthoDB" id="9810692at2"/>
<evidence type="ECO:0000313" key="1">
    <source>
        <dbReference type="EMBL" id="SPP65431.1"/>
    </source>
</evidence>
<dbReference type="PANTHER" id="PTHR34472">
    <property type="entry name" value="SULFUR CARRIER PROTEIN THIS"/>
    <property type="match status" value="1"/>
</dbReference>
<dbReference type="InterPro" id="IPR010035">
    <property type="entry name" value="Thi_S"/>
</dbReference>
<dbReference type="RefSeq" id="WP_121989715.1">
    <property type="nucleotide sequence ID" value="NZ_OUNR01000016.1"/>
</dbReference>
<protein>
    <submittedName>
        <fullName evidence="1">Putative Thiamine biosynthesis protein ThiS</fullName>
    </submittedName>
</protein>
<dbReference type="InterPro" id="IPR016155">
    <property type="entry name" value="Mopterin_synth/thiamin_S_b"/>
</dbReference>
<dbReference type="NCBIfam" id="TIGR01683">
    <property type="entry name" value="thiS"/>
    <property type="match status" value="1"/>
</dbReference>
<accession>A0A330L856</accession>
<evidence type="ECO:0000313" key="2">
    <source>
        <dbReference type="Proteomes" id="UP000248168"/>
    </source>
</evidence>
<reference evidence="2" key="1">
    <citation type="submission" date="2018-04" db="EMBL/GenBank/DDBJ databases">
        <authorList>
            <person name="Lucker S."/>
            <person name="Sakoula D."/>
        </authorList>
    </citation>
    <scope>NUCLEOTIDE SEQUENCE [LARGE SCALE GENOMIC DNA]</scope>
</reference>
<dbReference type="AlphaFoldDB" id="A0A330L856"/>
<gene>
    <name evidence="1" type="ORF">NITLEN_30345</name>
</gene>
<dbReference type="InterPro" id="IPR003749">
    <property type="entry name" value="ThiS/MoaD-like"/>
</dbReference>
<sequence length="66" mass="7368">MQVKVNGKSEDIQSGSVLDLLTLKKIDPQMVAVEVNDKMIEREHLATTTLKEGDLVEFLFYMGGGR</sequence>
<dbReference type="InterPro" id="IPR012675">
    <property type="entry name" value="Beta-grasp_dom_sf"/>
</dbReference>
<organism evidence="1 2">
    <name type="scientific">Nitrospira lenta</name>
    <dbReference type="NCBI Taxonomy" id="1436998"/>
    <lineage>
        <taxon>Bacteria</taxon>
        <taxon>Pseudomonadati</taxon>
        <taxon>Nitrospirota</taxon>
        <taxon>Nitrospiria</taxon>
        <taxon>Nitrospirales</taxon>
        <taxon>Nitrospiraceae</taxon>
        <taxon>Nitrospira</taxon>
    </lineage>
</organism>
<dbReference type="EMBL" id="OUNR01000016">
    <property type="protein sequence ID" value="SPP65431.1"/>
    <property type="molecule type" value="Genomic_DNA"/>
</dbReference>
<dbReference type="Pfam" id="PF02597">
    <property type="entry name" value="ThiS"/>
    <property type="match status" value="1"/>
</dbReference>
<dbReference type="SUPFAM" id="SSF54285">
    <property type="entry name" value="MoaD/ThiS"/>
    <property type="match status" value="1"/>
</dbReference>
<proteinExistence type="predicted"/>
<name>A0A330L856_9BACT</name>
<dbReference type="InParanoid" id="A0A330L856"/>
<dbReference type="CDD" id="cd00565">
    <property type="entry name" value="Ubl_ThiS"/>
    <property type="match status" value="1"/>
</dbReference>
<dbReference type="PANTHER" id="PTHR34472:SF1">
    <property type="entry name" value="SULFUR CARRIER PROTEIN THIS"/>
    <property type="match status" value="1"/>
</dbReference>
<dbReference type="Gene3D" id="3.10.20.30">
    <property type="match status" value="1"/>
</dbReference>
<dbReference type="Proteomes" id="UP000248168">
    <property type="component" value="Unassembled WGS sequence"/>
</dbReference>